<keyword evidence="1" id="KW-0812">Transmembrane</keyword>
<dbReference type="Pfam" id="PF03713">
    <property type="entry name" value="DUF305"/>
    <property type="match status" value="1"/>
</dbReference>
<evidence type="ECO:0000256" key="1">
    <source>
        <dbReference type="SAM" id="Phobius"/>
    </source>
</evidence>
<dbReference type="Gene3D" id="1.20.1260.10">
    <property type="match status" value="1"/>
</dbReference>
<dbReference type="HOGENOM" id="CLU_113754_1_1_3"/>
<gene>
    <name evidence="3" type="ordered locus">Sta7437_4787</name>
</gene>
<evidence type="ECO:0000313" key="3">
    <source>
        <dbReference type="EMBL" id="AFZ38225.1"/>
    </source>
</evidence>
<evidence type="ECO:0000313" key="4">
    <source>
        <dbReference type="Proteomes" id="UP000010473"/>
    </source>
</evidence>
<keyword evidence="1" id="KW-0472">Membrane</keyword>
<organism evidence="3 4">
    <name type="scientific">Stanieria cyanosphaera (strain ATCC 29371 / PCC 7437)</name>
    <dbReference type="NCBI Taxonomy" id="111780"/>
    <lineage>
        <taxon>Bacteria</taxon>
        <taxon>Bacillati</taxon>
        <taxon>Cyanobacteriota</taxon>
        <taxon>Cyanophyceae</taxon>
        <taxon>Pleurocapsales</taxon>
        <taxon>Dermocarpellaceae</taxon>
        <taxon>Stanieria</taxon>
    </lineage>
</organism>
<proteinExistence type="predicted"/>
<dbReference type="KEGG" id="scs:Sta7437_4787"/>
<dbReference type="AlphaFoldDB" id="K9Y065"/>
<feature type="transmembrane region" description="Helical" evidence="1">
    <location>
        <begin position="56"/>
        <end position="74"/>
    </location>
</feature>
<dbReference type="Proteomes" id="UP000010473">
    <property type="component" value="Plasmid pSTA7437.01"/>
</dbReference>
<sequence length="167" mass="18957">MKSTYDSKSKSEMKSKSGMKPYITLLVSLLISYVVMFAIMFSRVNEWSNLFISLNQVYMTGLMISTMLIIMLLTMGSMFTNKTLNVVLLASGVSLILMFWTLVRNQVGVGNQMFLRSMIPHHAAAILVCQQSSLTNPRIEELCVEIVQTQKEEIRIMKELMETPDLS</sequence>
<dbReference type="InterPro" id="IPR005183">
    <property type="entry name" value="DUF305_CopM-like"/>
</dbReference>
<evidence type="ECO:0000259" key="2">
    <source>
        <dbReference type="Pfam" id="PF03713"/>
    </source>
</evidence>
<accession>K9Y065</accession>
<dbReference type="InterPro" id="IPR012347">
    <property type="entry name" value="Ferritin-like"/>
</dbReference>
<keyword evidence="1" id="KW-1133">Transmembrane helix</keyword>
<dbReference type="PATRIC" id="fig|111780.3.peg.4945"/>
<feature type="domain" description="DUF305" evidence="2">
    <location>
        <begin position="111"/>
        <end position="160"/>
    </location>
</feature>
<name>K9Y065_STAC7</name>
<geneLocation type="plasmid" evidence="3 4">
    <name>pSTA7437.01</name>
</geneLocation>
<feature type="transmembrane region" description="Helical" evidence="1">
    <location>
        <begin position="86"/>
        <end position="103"/>
    </location>
</feature>
<dbReference type="EMBL" id="CP003654">
    <property type="protein sequence ID" value="AFZ38225.1"/>
    <property type="molecule type" value="Genomic_DNA"/>
</dbReference>
<reference evidence="4" key="1">
    <citation type="journal article" date="2013" name="Proc. Natl. Acad. Sci. U.S.A.">
        <title>Improving the coverage of the cyanobacterial phylum using diversity-driven genome sequencing.</title>
        <authorList>
            <person name="Shih P.M."/>
            <person name="Wu D."/>
            <person name="Latifi A."/>
            <person name="Axen S.D."/>
            <person name="Fewer D.P."/>
            <person name="Talla E."/>
            <person name="Calteau A."/>
            <person name="Cai F."/>
            <person name="Tandeau de Marsac N."/>
            <person name="Rippka R."/>
            <person name="Herdman M."/>
            <person name="Sivonen K."/>
            <person name="Coursin T."/>
            <person name="Laurent T."/>
            <person name="Goodwin L."/>
            <person name="Nolan M."/>
            <person name="Davenport K.W."/>
            <person name="Han C.S."/>
            <person name="Rubin E.M."/>
            <person name="Eisen J.A."/>
            <person name="Woyke T."/>
            <person name="Gugger M."/>
            <person name="Kerfeld C.A."/>
        </authorList>
    </citation>
    <scope>NUCLEOTIDE SEQUENCE [LARGE SCALE GENOMIC DNA]</scope>
    <source>
        <strain evidence="4">ATCC 29371 / PCC 7437</strain>
        <plasmid evidence="4">Plasmid pSTA7437.01</plasmid>
    </source>
</reference>
<protein>
    <recommendedName>
        <fullName evidence="2">DUF305 domain-containing protein</fullName>
    </recommendedName>
</protein>
<keyword evidence="3" id="KW-0614">Plasmid</keyword>
<keyword evidence="4" id="KW-1185">Reference proteome</keyword>
<feature type="transmembrane region" description="Helical" evidence="1">
    <location>
        <begin position="21"/>
        <end position="44"/>
    </location>
</feature>